<dbReference type="KEGG" id="stq:Spith_2207"/>
<organism evidence="1 3">
    <name type="scientific">Winmispira thermophila (strain ATCC 700085 / DSM 6578 / Z-1203)</name>
    <name type="common">Spirochaeta thermophila</name>
    <dbReference type="NCBI Taxonomy" id="869211"/>
    <lineage>
        <taxon>Bacteria</taxon>
        <taxon>Pseudomonadati</taxon>
        <taxon>Spirochaetota</taxon>
        <taxon>Spirochaetia</taxon>
        <taxon>Winmispirales</taxon>
        <taxon>Winmispiraceae</taxon>
        <taxon>Winmispira</taxon>
    </lineage>
</organism>
<evidence type="ECO:0000313" key="2">
    <source>
        <dbReference type="EMBL" id="AEJ62462.1"/>
    </source>
</evidence>
<dbReference type="EMBL" id="CP002903">
    <property type="protein sequence ID" value="AEJ62462.1"/>
    <property type="molecule type" value="Genomic_DNA"/>
</dbReference>
<proteinExistence type="predicted"/>
<sequence length="34" mass="3829">MKRGNTRTLIDTQYTLSDLMKQVEAQLGTVKGEC</sequence>
<reference evidence="1 3" key="1">
    <citation type="submission" date="2011-06" db="EMBL/GenBank/DDBJ databases">
        <title>The complete genome of Spirochaeta thermophila DSM 6578.</title>
        <authorList>
            <consortium name="US DOE Joint Genome Institute (JGI-PGF)"/>
            <person name="Lucas S."/>
            <person name="Lapidus A."/>
            <person name="Bruce D."/>
            <person name="Goodwin L."/>
            <person name="Pitluck S."/>
            <person name="Peters L."/>
            <person name="Kyrpides N."/>
            <person name="Mavromatis K."/>
            <person name="Ivanova N."/>
            <person name="Mikailova N."/>
            <person name="Pagani I."/>
            <person name="Chertkov O."/>
            <person name="Detter J.C."/>
            <person name="Tapia R."/>
            <person name="Han C."/>
            <person name="Land M."/>
            <person name="Hauser L."/>
            <person name="Markowitz V."/>
            <person name="Cheng J.-F."/>
            <person name="Hugenholtz P."/>
            <person name="Woyke T."/>
            <person name="Wu D."/>
            <person name="Spring S."/>
            <person name="Merkhoffer B."/>
            <person name="Schneider S."/>
            <person name="Klenk H.-P."/>
            <person name="Eisen J.A."/>
        </authorList>
    </citation>
    <scope>NUCLEOTIDE SEQUENCE [LARGE SCALE GENOMIC DNA]</scope>
    <source>
        <strain evidence="3">ATCC 700085 / DSM 6578 / Z-1203</strain>
        <strain evidence="1">DSM 6578</strain>
    </source>
</reference>
<evidence type="ECO:0000313" key="3">
    <source>
        <dbReference type="Proteomes" id="UP000007254"/>
    </source>
</evidence>
<dbReference type="EMBL" id="CP002903">
    <property type="protein sequence ID" value="AEJ60721.1"/>
    <property type="molecule type" value="Genomic_DNA"/>
</dbReference>
<dbReference type="Proteomes" id="UP000007254">
    <property type="component" value="Chromosome"/>
</dbReference>
<keyword evidence="3" id="KW-1185">Reference proteome</keyword>
<dbReference type="HOGENOM" id="CLU_3376117_0_0_12"/>
<dbReference type="AlphaFoldDB" id="E6JXH9"/>
<accession>E6JXH9</accession>
<name>E6JXH9_WINT7</name>
<gene>
    <name evidence="1" type="ordered locus">Spith_0437</name>
    <name evidence="2" type="ordered locus">Spith_2207</name>
</gene>
<protein>
    <submittedName>
        <fullName evidence="1">Uncharacterized protein</fullName>
    </submittedName>
</protein>
<dbReference type="KEGG" id="stq:Spith_0437"/>
<evidence type="ECO:0000313" key="1">
    <source>
        <dbReference type="EMBL" id="AEJ60721.1"/>
    </source>
</evidence>